<gene>
    <name evidence="2" type="ORF">H3V42_18315</name>
</gene>
<dbReference type="AlphaFoldDB" id="A0A9X7UFH5"/>
<reference evidence="2 3" key="1">
    <citation type="submission" date="2020-07" db="EMBL/GenBank/DDBJ databases">
        <title>Whole genome sequence of Sphingobium yanoikuyae A3.</title>
        <authorList>
            <person name="Han S.-S."/>
        </authorList>
    </citation>
    <scope>NUCLEOTIDE SEQUENCE [LARGE SCALE GENOMIC DNA]</scope>
    <source>
        <strain evidence="2 3">A3</strain>
    </source>
</reference>
<evidence type="ECO:0000313" key="2">
    <source>
        <dbReference type="EMBL" id="QNG49323.1"/>
    </source>
</evidence>
<dbReference type="Proteomes" id="UP000515377">
    <property type="component" value="Chromosome"/>
</dbReference>
<organism evidence="2 3">
    <name type="scientific">Sphingobium yanoikuyae</name>
    <name type="common">Sphingomonas yanoikuyae</name>
    <dbReference type="NCBI Taxonomy" id="13690"/>
    <lineage>
        <taxon>Bacteria</taxon>
        <taxon>Pseudomonadati</taxon>
        <taxon>Pseudomonadota</taxon>
        <taxon>Alphaproteobacteria</taxon>
        <taxon>Sphingomonadales</taxon>
        <taxon>Sphingomonadaceae</taxon>
        <taxon>Sphingobium</taxon>
    </lineage>
</organism>
<dbReference type="RefSeq" id="WP_021225166.1">
    <property type="nucleotide sequence ID" value="NZ_CP047218.1"/>
</dbReference>
<dbReference type="EMBL" id="CP060122">
    <property type="protein sequence ID" value="QNG49323.1"/>
    <property type="molecule type" value="Genomic_DNA"/>
</dbReference>
<accession>A0A9X7UFH5</accession>
<name>A0A9X7UFH5_SPHYA</name>
<sequence>MADITQLPIMRATDAEATGFARLNDVATLPVDIPNGNFTTSAHTKVDAGSPYSSSISSLTTLSGRSAPIASL</sequence>
<proteinExistence type="predicted"/>
<protein>
    <submittedName>
        <fullName evidence="2">Uncharacterized protein</fullName>
    </submittedName>
</protein>
<evidence type="ECO:0000313" key="3">
    <source>
        <dbReference type="Proteomes" id="UP000515377"/>
    </source>
</evidence>
<feature type="compositionally biased region" description="Low complexity" evidence="1">
    <location>
        <begin position="49"/>
        <end position="66"/>
    </location>
</feature>
<feature type="region of interest" description="Disordered" evidence="1">
    <location>
        <begin position="38"/>
        <end position="72"/>
    </location>
</feature>
<evidence type="ECO:0000256" key="1">
    <source>
        <dbReference type="SAM" id="MobiDB-lite"/>
    </source>
</evidence>